<keyword evidence="1" id="KW-0813">Transport</keyword>
<dbReference type="GO" id="GO:0005524">
    <property type="term" value="F:ATP binding"/>
    <property type="evidence" value="ECO:0007669"/>
    <property type="project" value="InterPro"/>
</dbReference>
<name>A0A382RZP6_9ZZZZ</name>
<evidence type="ECO:0000259" key="2">
    <source>
        <dbReference type="PROSITE" id="PS50893"/>
    </source>
</evidence>
<dbReference type="CDD" id="cd03255">
    <property type="entry name" value="ABC_MJ0796_LolCDE_FtsE"/>
    <property type="match status" value="1"/>
</dbReference>
<dbReference type="AlphaFoldDB" id="A0A382RZP6"/>
<proteinExistence type="predicted"/>
<dbReference type="InterPro" id="IPR015854">
    <property type="entry name" value="ABC_transpr_LolD-like"/>
</dbReference>
<reference evidence="3" key="1">
    <citation type="submission" date="2018-05" db="EMBL/GenBank/DDBJ databases">
        <authorList>
            <person name="Lanie J.A."/>
            <person name="Ng W.-L."/>
            <person name="Kazmierczak K.M."/>
            <person name="Andrzejewski T.M."/>
            <person name="Davidsen T.M."/>
            <person name="Wayne K.J."/>
            <person name="Tettelin H."/>
            <person name="Glass J.I."/>
            <person name="Rusch D."/>
            <person name="Podicherti R."/>
            <person name="Tsui H.-C.T."/>
            <person name="Winkler M.E."/>
        </authorList>
    </citation>
    <scope>NUCLEOTIDE SEQUENCE</scope>
</reference>
<dbReference type="GO" id="GO:0022857">
    <property type="term" value="F:transmembrane transporter activity"/>
    <property type="evidence" value="ECO:0007669"/>
    <property type="project" value="TreeGrafter"/>
</dbReference>
<organism evidence="3">
    <name type="scientific">marine metagenome</name>
    <dbReference type="NCBI Taxonomy" id="408172"/>
    <lineage>
        <taxon>unclassified sequences</taxon>
        <taxon>metagenomes</taxon>
        <taxon>ecological metagenomes</taxon>
    </lineage>
</organism>
<evidence type="ECO:0000313" key="3">
    <source>
        <dbReference type="EMBL" id="SVD03103.1"/>
    </source>
</evidence>
<feature type="non-terminal residue" evidence="3">
    <location>
        <position position="182"/>
    </location>
</feature>
<dbReference type="SUPFAM" id="SSF52540">
    <property type="entry name" value="P-loop containing nucleoside triphosphate hydrolases"/>
    <property type="match status" value="1"/>
</dbReference>
<dbReference type="InterPro" id="IPR027417">
    <property type="entry name" value="P-loop_NTPase"/>
</dbReference>
<feature type="domain" description="ABC transporter" evidence="2">
    <location>
        <begin position="12"/>
        <end position="182"/>
    </location>
</feature>
<gene>
    <name evidence="3" type="ORF">METZ01_LOCUS355957</name>
</gene>
<dbReference type="PROSITE" id="PS50893">
    <property type="entry name" value="ABC_TRANSPORTER_2"/>
    <property type="match status" value="1"/>
</dbReference>
<dbReference type="GO" id="GO:0016887">
    <property type="term" value="F:ATP hydrolysis activity"/>
    <property type="evidence" value="ECO:0007669"/>
    <property type="project" value="InterPro"/>
</dbReference>
<feature type="non-terminal residue" evidence="3">
    <location>
        <position position="1"/>
    </location>
</feature>
<sequence>VEEMINAAKPVLQTVALSKQYDMGKAVVEAVKSVDITVRGGEFVTLMGPSGCGKSTLLYLLGGMVGPTGGEVRIDGEDITKLTDSMRTLVRRDKIGFVFQRFNLFPTLSALDNVKLAQAIQRWRNKSGRGDPHRAQQLLERVGLADKTNNKPYEMSTGEQQRVAIARALVNRPHILLADEPT</sequence>
<dbReference type="Gene3D" id="3.40.50.300">
    <property type="entry name" value="P-loop containing nucleotide triphosphate hydrolases"/>
    <property type="match status" value="1"/>
</dbReference>
<dbReference type="InterPro" id="IPR003439">
    <property type="entry name" value="ABC_transporter-like_ATP-bd"/>
</dbReference>
<dbReference type="Pfam" id="PF00005">
    <property type="entry name" value="ABC_tran"/>
    <property type="match status" value="1"/>
</dbReference>
<dbReference type="EMBL" id="UINC01125341">
    <property type="protein sequence ID" value="SVD03103.1"/>
    <property type="molecule type" value="Genomic_DNA"/>
</dbReference>
<dbReference type="GO" id="GO:0005886">
    <property type="term" value="C:plasma membrane"/>
    <property type="evidence" value="ECO:0007669"/>
    <property type="project" value="TreeGrafter"/>
</dbReference>
<accession>A0A382RZP6</accession>
<protein>
    <recommendedName>
        <fullName evidence="2">ABC transporter domain-containing protein</fullName>
    </recommendedName>
</protein>
<evidence type="ECO:0000256" key="1">
    <source>
        <dbReference type="ARBA" id="ARBA00022448"/>
    </source>
</evidence>
<dbReference type="PANTHER" id="PTHR24220">
    <property type="entry name" value="IMPORT ATP-BINDING PROTEIN"/>
    <property type="match status" value="1"/>
</dbReference>
<dbReference type="InterPro" id="IPR017911">
    <property type="entry name" value="MacB-like_ATP-bd"/>
</dbReference>